<evidence type="ECO:0000313" key="2">
    <source>
        <dbReference type="Proteomes" id="UP000634136"/>
    </source>
</evidence>
<dbReference type="EMBL" id="JAAIUW010000005">
    <property type="protein sequence ID" value="KAF7831371.1"/>
    <property type="molecule type" value="Genomic_DNA"/>
</dbReference>
<comment type="caution">
    <text evidence="1">The sequence shown here is derived from an EMBL/GenBank/DDBJ whole genome shotgun (WGS) entry which is preliminary data.</text>
</comment>
<sequence length="67" mass="7127">MNHVQFPKHQGGTIGQAMPLCVPPPVLASGQQPFALPNHIPLLQPSFPATRPIPVPGPNGFYGTKFS</sequence>
<protein>
    <submittedName>
        <fullName evidence="1">Ataxin-2-like protein isoform X2</fullName>
    </submittedName>
</protein>
<reference evidence="1" key="1">
    <citation type="submission" date="2020-09" db="EMBL/GenBank/DDBJ databases">
        <title>Genome-Enabled Discovery of Anthraquinone Biosynthesis in Senna tora.</title>
        <authorList>
            <person name="Kang S.-H."/>
            <person name="Pandey R.P."/>
            <person name="Lee C.-M."/>
            <person name="Sim J.-S."/>
            <person name="Jeong J.-T."/>
            <person name="Choi B.-S."/>
            <person name="Jung M."/>
            <person name="Ginzburg D."/>
            <person name="Zhao K."/>
            <person name="Won S.Y."/>
            <person name="Oh T.-J."/>
            <person name="Yu Y."/>
            <person name="Kim N.-H."/>
            <person name="Lee O.R."/>
            <person name="Lee T.-H."/>
            <person name="Bashyal P."/>
            <person name="Kim T.-S."/>
            <person name="Lee W.-H."/>
            <person name="Kawkins C."/>
            <person name="Kim C.-K."/>
            <person name="Kim J.S."/>
            <person name="Ahn B.O."/>
            <person name="Rhee S.Y."/>
            <person name="Sohng J.K."/>
        </authorList>
    </citation>
    <scope>NUCLEOTIDE SEQUENCE</scope>
    <source>
        <tissue evidence="1">Leaf</tissue>
    </source>
</reference>
<proteinExistence type="predicted"/>
<accession>A0A834U2P2</accession>
<gene>
    <name evidence="1" type="ORF">G2W53_013704</name>
</gene>
<name>A0A834U2P2_9FABA</name>
<evidence type="ECO:0000313" key="1">
    <source>
        <dbReference type="EMBL" id="KAF7831371.1"/>
    </source>
</evidence>
<dbReference type="Proteomes" id="UP000634136">
    <property type="component" value="Unassembled WGS sequence"/>
</dbReference>
<dbReference type="OrthoDB" id="2275718at2759"/>
<organism evidence="1 2">
    <name type="scientific">Senna tora</name>
    <dbReference type="NCBI Taxonomy" id="362788"/>
    <lineage>
        <taxon>Eukaryota</taxon>
        <taxon>Viridiplantae</taxon>
        <taxon>Streptophyta</taxon>
        <taxon>Embryophyta</taxon>
        <taxon>Tracheophyta</taxon>
        <taxon>Spermatophyta</taxon>
        <taxon>Magnoliopsida</taxon>
        <taxon>eudicotyledons</taxon>
        <taxon>Gunneridae</taxon>
        <taxon>Pentapetalae</taxon>
        <taxon>rosids</taxon>
        <taxon>fabids</taxon>
        <taxon>Fabales</taxon>
        <taxon>Fabaceae</taxon>
        <taxon>Caesalpinioideae</taxon>
        <taxon>Cassia clade</taxon>
        <taxon>Senna</taxon>
    </lineage>
</organism>
<keyword evidence="2" id="KW-1185">Reference proteome</keyword>
<dbReference type="AlphaFoldDB" id="A0A834U2P2"/>